<dbReference type="GO" id="GO:0035513">
    <property type="term" value="P:oxidative RNA demethylation"/>
    <property type="evidence" value="ECO:0000318"/>
    <property type="project" value="GO_Central"/>
</dbReference>
<dbReference type="InParanoid" id="A0A251VTJ8"/>
<dbReference type="GO" id="GO:0035516">
    <property type="term" value="F:broad specificity oxidative DNA demethylase activity"/>
    <property type="evidence" value="ECO:0000318"/>
    <property type="project" value="GO_Central"/>
</dbReference>
<proteinExistence type="inferred from homology"/>
<dbReference type="InterPro" id="IPR027450">
    <property type="entry name" value="AlkB-like"/>
</dbReference>
<evidence type="ECO:0000313" key="10">
    <source>
        <dbReference type="Proteomes" id="UP000215914"/>
    </source>
</evidence>
<dbReference type="PANTHER" id="PTHR16557">
    <property type="entry name" value="ALKYLATED DNA REPAIR PROTEIN ALKB-RELATED"/>
    <property type="match status" value="1"/>
</dbReference>
<dbReference type="SUPFAM" id="SSF51197">
    <property type="entry name" value="Clavaminate synthase-like"/>
    <property type="match status" value="1"/>
</dbReference>
<dbReference type="PROSITE" id="PS51471">
    <property type="entry name" value="FE2OG_OXY"/>
    <property type="match status" value="1"/>
</dbReference>
<dbReference type="InterPro" id="IPR004574">
    <property type="entry name" value="Alkb"/>
</dbReference>
<dbReference type="Pfam" id="PF13532">
    <property type="entry name" value="2OG-FeII_Oxy_2"/>
    <property type="match status" value="1"/>
</dbReference>
<evidence type="ECO:0000256" key="6">
    <source>
        <dbReference type="PIRSR" id="PIRSR604574-2"/>
    </source>
</evidence>
<feature type="compositionally biased region" description="Basic and acidic residues" evidence="7">
    <location>
        <begin position="45"/>
        <end position="66"/>
    </location>
</feature>
<name>A0A251VTJ8_HELAN</name>
<accession>A0A251VTJ8</accession>
<feature type="binding site" evidence="6">
    <location>
        <position position="337"/>
    </location>
    <ligand>
        <name>Fe cation</name>
        <dbReference type="ChEBI" id="CHEBI:24875"/>
        <note>catalytic</note>
    </ligand>
</feature>
<feature type="region of interest" description="Disordered" evidence="7">
    <location>
        <begin position="1"/>
        <end position="91"/>
    </location>
</feature>
<evidence type="ECO:0000256" key="1">
    <source>
        <dbReference type="ARBA" id="ARBA00007879"/>
    </source>
</evidence>
<protein>
    <submittedName>
        <fullName evidence="9">Putative alkylated DNA repair protein AlkB</fullName>
    </submittedName>
</protein>
<organism evidence="9 10">
    <name type="scientific">Helianthus annuus</name>
    <name type="common">Common sunflower</name>
    <dbReference type="NCBI Taxonomy" id="4232"/>
    <lineage>
        <taxon>Eukaryota</taxon>
        <taxon>Viridiplantae</taxon>
        <taxon>Streptophyta</taxon>
        <taxon>Embryophyta</taxon>
        <taxon>Tracheophyta</taxon>
        <taxon>Spermatophyta</taxon>
        <taxon>Magnoliopsida</taxon>
        <taxon>eudicotyledons</taxon>
        <taxon>Gunneridae</taxon>
        <taxon>Pentapetalae</taxon>
        <taxon>asterids</taxon>
        <taxon>campanulids</taxon>
        <taxon>Asterales</taxon>
        <taxon>Asteraceae</taxon>
        <taxon>Asteroideae</taxon>
        <taxon>Heliantheae alliance</taxon>
        <taxon>Heliantheae</taxon>
        <taxon>Helianthus</taxon>
    </lineage>
</organism>
<dbReference type="PANTHER" id="PTHR16557:SF2">
    <property type="entry name" value="NUCLEIC ACID DIOXYGENASE ALKBH1"/>
    <property type="match status" value="1"/>
</dbReference>
<dbReference type="Gene3D" id="2.60.120.590">
    <property type="entry name" value="Alpha-ketoglutarate-dependent dioxygenase AlkB-like"/>
    <property type="match status" value="1"/>
</dbReference>
<dbReference type="OrthoDB" id="6614653at2759"/>
<feature type="compositionally biased region" description="Polar residues" evidence="7">
    <location>
        <begin position="71"/>
        <end position="85"/>
    </location>
</feature>
<gene>
    <name evidence="9" type="ORF">HannXRQ_Chr01g0029601</name>
</gene>
<dbReference type="AlphaFoldDB" id="A0A251VTJ8"/>
<keyword evidence="3" id="KW-0223">Dioxygenase</keyword>
<sequence>MSRYNRPGNRYGAGNSVSKVDDTRSVWKPKAKINDGSLDSASGKSDSKIKHTDVDRRTDWKPKAEIDESSDSASFSQNDRSTVPGESSFDDSAFGVETFKQTLNELNEYNGFKKVKQYADKSHKPTLNELDGYNGFKKVKQYGDKSPEPTLNASDDDQRPKHHVFDICPKKSSSGFKLKPSLLAMNREKRNQIKQSTKGQNIEILGPGIVLLKGYISFDDQISIVKTCRDLGIGVGGFYQPGYNSGTKLHLQMMCLGKNWDPDTHTYTELRSSDNSKPPGIPEKFSDMVKKAIHDSNEFIRGNSGSLNEGKVVPSMSPDICIVNFYTKTGRLGLHQDKDESEKSLKKGLPVVSFSIGDSAEFLYGETRAIDEADKVTLESGDVLIFGGKSRLIYHGVSSIIPDTAPTSLMEASDMRPGRLNLTFRMY</sequence>
<evidence type="ECO:0000256" key="7">
    <source>
        <dbReference type="SAM" id="MobiDB-lite"/>
    </source>
</evidence>
<evidence type="ECO:0000256" key="2">
    <source>
        <dbReference type="ARBA" id="ARBA00022723"/>
    </source>
</evidence>
<keyword evidence="2 6" id="KW-0479">Metal-binding</keyword>
<feature type="domain" description="Fe2OG dioxygenase" evidence="8">
    <location>
        <begin position="317"/>
        <end position="427"/>
    </location>
</feature>
<dbReference type="GO" id="GO:0035515">
    <property type="term" value="F:oxidative RNA demethylase activity"/>
    <property type="evidence" value="ECO:0000318"/>
    <property type="project" value="GO_Central"/>
</dbReference>
<comment type="cofactor">
    <cofactor evidence="6">
        <name>Fe(2+)</name>
        <dbReference type="ChEBI" id="CHEBI:29033"/>
    </cofactor>
    <text evidence="6">Binds 1 Fe(2+) ion per subunit.</text>
</comment>
<feature type="binding site" evidence="6">
    <location>
        <position position="335"/>
    </location>
    <ligand>
        <name>Fe cation</name>
        <dbReference type="ChEBI" id="CHEBI:24875"/>
        <note>catalytic</note>
    </ligand>
</feature>
<dbReference type="GO" id="GO:0008198">
    <property type="term" value="F:ferrous iron binding"/>
    <property type="evidence" value="ECO:0000318"/>
    <property type="project" value="GO_Central"/>
</dbReference>
<dbReference type="InterPro" id="IPR037151">
    <property type="entry name" value="AlkB-like_sf"/>
</dbReference>
<dbReference type="SMR" id="A0A251VTJ8"/>
<keyword evidence="10" id="KW-1185">Reference proteome</keyword>
<feature type="binding site" evidence="6">
    <location>
        <position position="395"/>
    </location>
    <ligand>
        <name>Fe cation</name>
        <dbReference type="ChEBI" id="CHEBI:24875"/>
        <note>catalytic</note>
    </ligand>
</feature>
<dbReference type="OMA" id="PRKQGAC"/>
<evidence type="ECO:0000256" key="5">
    <source>
        <dbReference type="ARBA" id="ARBA00023004"/>
    </source>
</evidence>
<dbReference type="Proteomes" id="UP000215914">
    <property type="component" value="Chromosome 1"/>
</dbReference>
<keyword evidence="5 6" id="KW-0408">Iron</keyword>
<dbReference type="FunCoup" id="A0A251VTJ8">
    <property type="interactions" value="497"/>
</dbReference>
<dbReference type="GO" id="GO:0005737">
    <property type="term" value="C:cytoplasm"/>
    <property type="evidence" value="ECO:0000318"/>
    <property type="project" value="GO_Central"/>
</dbReference>
<dbReference type="InterPro" id="IPR005123">
    <property type="entry name" value="Oxoglu/Fe-dep_dioxygenase_dom"/>
</dbReference>
<evidence type="ECO:0000259" key="8">
    <source>
        <dbReference type="PROSITE" id="PS51471"/>
    </source>
</evidence>
<reference evidence="10" key="1">
    <citation type="journal article" date="2017" name="Nature">
        <title>The sunflower genome provides insights into oil metabolism, flowering and Asterid evolution.</title>
        <authorList>
            <person name="Badouin H."/>
            <person name="Gouzy J."/>
            <person name="Grassa C.J."/>
            <person name="Murat F."/>
            <person name="Staton S.E."/>
            <person name="Cottret L."/>
            <person name="Lelandais-Briere C."/>
            <person name="Owens G.L."/>
            <person name="Carrere S."/>
            <person name="Mayjonade B."/>
            <person name="Legrand L."/>
            <person name="Gill N."/>
            <person name="Kane N.C."/>
            <person name="Bowers J.E."/>
            <person name="Hubner S."/>
            <person name="Bellec A."/>
            <person name="Berard A."/>
            <person name="Berges H."/>
            <person name="Blanchet N."/>
            <person name="Boniface M.C."/>
            <person name="Brunel D."/>
            <person name="Catrice O."/>
            <person name="Chaidir N."/>
            <person name="Claudel C."/>
            <person name="Donnadieu C."/>
            <person name="Faraut T."/>
            <person name="Fievet G."/>
            <person name="Helmstetter N."/>
            <person name="King M."/>
            <person name="Knapp S.J."/>
            <person name="Lai Z."/>
            <person name="Le Paslier M.C."/>
            <person name="Lippi Y."/>
            <person name="Lorenzon L."/>
            <person name="Mandel J.R."/>
            <person name="Marage G."/>
            <person name="Marchand G."/>
            <person name="Marquand E."/>
            <person name="Bret-Mestries E."/>
            <person name="Morien E."/>
            <person name="Nambeesan S."/>
            <person name="Nguyen T."/>
            <person name="Pegot-Espagnet P."/>
            <person name="Pouilly N."/>
            <person name="Raftis F."/>
            <person name="Sallet E."/>
            <person name="Schiex T."/>
            <person name="Thomas J."/>
            <person name="Vandecasteele C."/>
            <person name="Vares D."/>
            <person name="Vear F."/>
            <person name="Vautrin S."/>
            <person name="Crespi M."/>
            <person name="Mangin B."/>
            <person name="Burke J.M."/>
            <person name="Salse J."/>
            <person name="Munos S."/>
            <person name="Vincourt P."/>
            <person name="Rieseberg L.H."/>
            <person name="Langlade N.B."/>
        </authorList>
    </citation>
    <scope>NUCLEOTIDE SEQUENCE [LARGE SCALE GENOMIC DNA]</scope>
    <source>
        <strain evidence="10">cv. SF193</strain>
    </source>
</reference>
<evidence type="ECO:0000313" key="9">
    <source>
        <dbReference type="EMBL" id="OTG38426.1"/>
    </source>
</evidence>
<dbReference type="EMBL" id="CM007890">
    <property type="protein sequence ID" value="OTG38426.1"/>
    <property type="molecule type" value="Genomic_DNA"/>
</dbReference>
<keyword evidence="4" id="KW-0560">Oxidoreductase</keyword>
<evidence type="ECO:0000256" key="3">
    <source>
        <dbReference type="ARBA" id="ARBA00022964"/>
    </source>
</evidence>
<evidence type="ECO:0000256" key="4">
    <source>
        <dbReference type="ARBA" id="ARBA00023002"/>
    </source>
</evidence>
<comment type="similarity">
    <text evidence="1">Belongs to the alkB family.</text>
</comment>